<feature type="domain" description="DNA-directed DNA polymerase family A palm" evidence="6">
    <location>
        <begin position="417"/>
        <end position="660"/>
    </location>
</feature>
<dbReference type="AlphaFoldDB" id="A0A2A5T2W0"/>
<dbReference type="InterPro" id="IPR038720">
    <property type="entry name" value="YprB_RNase_H-like_dom"/>
</dbReference>
<dbReference type="GO" id="GO:0006302">
    <property type="term" value="P:double-strand break repair"/>
    <property type="evidence" value="ECO:0007669"/>
    <property type="project" value="TreeGrafter"/>
</dbReference>
<comment type="similarity">
    <text evidence="1">Belongs to the DNA polymerase type-A family.</text>
</comment>
<dbReference type="GO" id="GO:0003887">
    <property type="term" value="F:DNA-directed DNA polymerase activity"/>
    <property type="evidence" value="ECO:0007669"/>
    <property type="project" value="UniProtKB-EC"/>
</dbReference>
<keyword evidence="8" id="KW-1185">Reference proteome</keyword>
<evidence type="ECO:0000259" key="6">
    <source>
        <dbReference type="SMART" id="SM00482"/>
    </source>
</evidence>
<comment type="catalytic activity">
    <reaction evidence="5">
        <text>DNA(n) + a 2'-deoxyribonucleoside 5'-triphosphate = DNA(n+1) + diphosphate</text>
        <dbReference type="Rhea" id="RHEA:22508"/>
        <dbReference type="Rhea" id="RHEA-COMP:17339"/>
        <dbReference type="Rhea" id="RHEA-COMP:17340"/>
        <dbReference type="ChEBI" id="CHEBI:33019"/>
        <dbReference type="ChEBI" id="CHEBI:61560"/>
        <dbReference type="ChEBI" id="CHEBI:173112"/>
        <dbReference type="EC" id="2.7.7.7"/>
    </reaction>
</comment>
<dbReference type="InterPro" id="IPR002298">
    <property type="entry name" value="DNA_polymerase_A"/>
</dbReference>
<evidence type="ECO:0000256" key="3">
    <source>
        <dbReference type="ARBA" id="ARBA00012417"/>
    </source>
</evidence>
<keyword evidence="4" id="KW-0235">DNA replication</keyword>
<dbReference type="Gene3D" id="1.20.1060.10">
    <property type="entry name" value="Taq DNA Polymerase, Chain T, domain 4"/>
    <property type="match status" value="1"/>
</dbReference>
<dbReference type="Pfam" id="PF13482">
    <property type="entry name" value="RNase_H_2"/>
    <property type="match status" value="1"/>
</dbReference>
<dbReference type="GeneID" id="66951858"/>
<evidence type="ECO:0000256" key="4">
    <source>
        <dbReference type="ARBA" id="ARBA00022705"/>
    </source>
</evidence>
<dbReference type="GO" id="GO:0003677">
    <property type="term" value="F:DNA binding"/>
    <property type="evidence" value="ECO:0007669"/>
    <property type="project" value="InterPro"/>
</dbReference>
<keyword evidence="7" id="KW-0808">Transferase</keyword>
<evidence type="ECO:0000256" key="5">
    <source>
        <dbReference type="ARBA" id="ARBA00049244"/>
    </source>
</evidence>
<dbReference type="SMART" id="SM00482">
    <property type="entry name" value="POLAc"/>
    <property type="match status" value="1"/>
</dbReference>
<dbReference type="PRINTS" id="PR00868">
    <property type="entry name" value="DNAPOLI"/>
</dbReference>
<dbReference type="SUPFAM" id="SSF53098">
    <property type="entry name" value="Ribonuclease H-like"/>
    <property type="match status" value="1"/>
</dbReference>
<dbReference type="Gene3D" id="3.30.70.370">
    <property type="match status" value="2"/>
</dbReference>
<dbReference type="SUPFAM" id="SSF56672">
    <property type="entry name" value="DNA/RNA polymerases"/>
    <property type="match status" value="1"/>
</dbReference>
<comment type="caution">
    <text evidence="7">The sequence shown here is derived from an EMBL/GenBank/DDBJ whole genome shotgun (WGS) entry which is preliminary data.</text>
</comment>
<accession>A0A2A5T2W0</accession>
<reference evidence="8" key="1">
    <citation type="submission" date="2017-04" db="EMBL/GenBank/DDBJ databases">
        <title>Genome evolution of the luminous symbionts of deep sea anglerfish.</title>
        <authorList>
            <person name="Hendry T.A."/>
        </authorList>
    </citation>
    <scope>NUCLEOTIDE SEQUENCE [LARGE SCALE GENOMIC DNA]</scope>
</reference>
<proteinExistence type="inferred from homology"/>
<dbReference type="EC" id="2.7.7.7" evidence="3"/>
<protein>
    <recommendedName>
        <fullName evidence="3">DNA-directed DNA polymerase</fullName>
        <ecNumber evidence="3">2.7.7.7</ecNumber>
    </recommendedName>
</protein>
<dbReference type="EMBL" id="NBYY01000018">
    <property type="protein sequence ID" value="PCS22492.1"/>
    <property type="molecule type" value="Genomic_DNA"/>
</dbReference>
<name>A0A2A5T2W0_9GAMM</name>
<sequence>MCSTQFTLRQYTALDTLMAYTRGDTSKTLLAFDIETNGLLDTVSLFHCAVTENLVTGDKKHYRPNDYHELLEALSEADAIIAHNGIKYDVPVLKHLFPFCKLSETKMIDTLVISRLAFGNLKSRDVSGIHNYAQLIKNKKEQGQEISKTYNPIDGILPHQLIGSHSLKAWGYRLKEPKGKYGEQEGAWDVFTEDMLSYCEQDVTVTCKLLRHLLREKLTKRSLHLEHEIMWLMSTQERNGFKFNVEAAKELYCFLFGKREDIRQQLINTFGSWYISNGVTVPKRSMNRQGASFTEGAAYTKIKLTTFNPASRQHCARVLIRSGWEPQIFTDSGEPKLDEEVLKTVDLPDAEMLRMFFMLNKRIGQLAEGTQAWLKVVGKDGFIHGVVNPNGANTGRATHSNPNIAQCPTAAASVPYGAECRSLFTVPEGWILLGSDASGLELRCLGHFMAKYDKGAYVNVVLEGDIHWANAQAAGFIGSGIKYEKHKEAHKIARDAAKRFIYAFLYGAGDELIGGLVGYTIEEYTVWRKADKHKNVIKNFERKGVHWTQDMVCNTLKGREVKLRFLDGLPALKQVIKDCKQTVKENACIIGIDGRILPTMSPHAALNYSLQGAGALVCKLWCVTVDQMMKGNGYTHGFDGDYAFCAWVHDEIQVACSSEDIAHTLGHSCKDAMKYVEVYYEFKCPLNADVKQGTSWLDTH</sequence>
<dbReference type="Pfam" id="PF00476">
    <property type="entry name" value="DNA_pol_A"/>
    <property type="match status" value="1"/>
</dbReference>
<organism evidence="7 8">
    <name type="scientific">Candidatus Enterovibrio escicola</name>
    <dbReference type="NCBI Taxonomy" id="1927127"/>
    <lineage>
        <taxon>Bacteria</taxon>
        <taxon>Pseudomonadati</taxon>
        <taxon>Pseudomonadota</taxon>
        <taxon>Gammaproteobacteria</taxon>
        <taxon>Vibrionales</taxon>
        <taxon>Vibrionaceae</taxon>
        <taxon>Enterovibrio</taxon>
    </lineage>
</organism>
<comment type="subunit">
    <text evidence="2">Single-chain monomer with multiple functions.</text>
</comment>
<evidence type="ECO:0000256" key="1">
    <source>
        <dbReference type="ARBA" id="ARBA00007705"/>
    </source>
</evidence>
<dbReference type="InterPro" id="IPR036397">
    <property type="entry name" value="RNaseH_sf"/>
</dbReference>
<keyword evidence="7" id="KW-0548">Nucleotidyltransferase</keyword>
<gene>
    <name evidence="7" type="ORF">BTN49_1901</name>
</gene>
<evidence type="ECO:0000313" key="7">
    <source>
        <dbReference type="EMBL" id="PCS22492.1"/>
    </source>
</evidence>
<dbReference type="GO" id="GO:0006261">
    <property type="term" value="P:DNA-templated DNA replication"/>
    <property type="evidence" value="ECO:0007669"/>
    <property type="project" value="InterPro"/>
</dbReference>
<dbReference type="InterPro" id="IPR001098">
    <property type="entry name" value="DNA-dir_DNA_pol_A_palm_dom"/>
</dbReference>
<dbReference type="PANTHER" id="PTHR10133:SF27">
    <property type="entry name" value="DNA POLYMERASE NU"/>
    <property type="match status" value="1"/>
</dbReference>
<evidence type="ECO:0000313" key="8">
    <source>
        <dbReference type="Proteomes" id="UP000219020"/>
    </source>
</evidence>
<dbReference type="RefSeq" id="WP_223823795.1">
    <property type="nucleotide sequence ID" value="NZ_CAWNJE010000032.1"/>
</dbReference>
<dbReference type="InterPro" id="IPR012337">
    <property type="entry name" value="RNaseH-like_sf"/>
</dbReference>
<dbReference type="InterPro" id="IPR043502">
    <property type="entry name" value="DNA/RNA_pol_sf"/>
</dbReference>
<dbReference type="PANTHER" id="PTHR10133">
    <property type="entry name" value="DNA POLYMERASE I"/>
    <property type="match status" value="1"/>
</dbReference>
<dbReference type="Proteomes" id="UP000219020">
    <property type="component" value="Unassembled WGS sequence"/>
</dbReference>
<evidence type="ECO:0000256" key="2">
    <source>
        <dbReference type="ARBA" id="ARBA00011541"/>
    </source>
</evidence>
<dbReference type="Gene3D" id="3.30.420.10">
    <property type="entry name" value="Ribonuclease H-like superfamily/Ribonuclease H"/>
    <property type="match status" value="1"/>
</dbReference>